<name>A0AC35UCC1_9BILA</name>
<evidence type="ECO:0000313" key="2">
    <source>
        <dbReference type="WBParaSite" id="RSKR_0000993200.1"/>
    </source>
</evidence>
<protein>
    <submittedName>
        <fullName evidence="2">RNase H domain-containing protein</fullName>
    </submittedName>
</protein>
<dbReference type="Proteomes" id="UP000095286">
    <property type="component" value="Unplaced"/>
</dbReference>
<evidence type="ECO:0000313" key="1">
    <source>
        <dbReference type="Proteomes" id="UP000095286"/>
    </source>
</evidence>
<reference evidence="2" key="1">
    <citation type="submission" date="2016-11" db="UniProtKB">
        <authorList>
            <consortium name="WormBaseParasite"/>
        </authorList>
    </citation>
    <scope>IDENTIFICATION</scope>
    <source>
        <strain evidence="2">KR3021</strain>
    </source>
</reference>
<sequence>MIRHSLLNYEYCEWQDDSSDEEEEIIYVHTGGVCLDDGTEKACAGVGVYWENKDYENIAEPYNGCQTTKAAELAAAIIALERYLENEKEGILVMTNSQYTVDCMIKHIDDWLKNDFVRSDGIKIENEKLIRELYRLTCESGAEFHVTKNGYDEEGGDEEESDNEDIGSGEENDKENDADGDNALGDQGQKVDDGQEHKLVDDQENKDDISVKEDGSTIADKLALEGALKRRLIVFGE</sequence>
<proteinExistence type="predicted"/>
<dbReference type="WBParaSite" id="RSKR_0000993200.1">
    <property type="protein sequence ID" value="RSKR_0000993200.1"/>
    <property type="gene ID" value="RSKR_0000993200"/>
</dbReference>
<organism evidence="1 2">
    <name type="scientific">Rhabditophanes sp. KR3021</name>
    <dbReference type="NCBI Taxonomy" id="114890"/>
    <lineage>
        <taxon>Eukaryota</taxon>
        <taxon>Metazoa</taxon>
        <taxon>Ecdysozoa</taxon>
        <taxon>Nematoda</taxon>
        <taxon>Chromadorea</taxon>
        <taxon>Rhabditida</taxon>
        <taxon>Tylenchina</taxon>
        <taxon>Panagrolaimomorpha</taxon>
        <taxon>Strongyloidoidea</taxon>
        <taxon>Alloionematidae</taxon>
        <taxon>Rhabditophanes</taxon>
    </lineage>
</organism>
<accession>A0AC35UCC1</accession>